<evidence type="ECO:0000256" key="4">
    <source>
        <dbReference type="SAM" id="MobiDB-lite"/>
    </source>
</evidence>
<dbReference type="GO" id="GO:0000976">
    <property type="term" value="F:transcription cis-regulatory region binding"/>
    <property type="evidence" value="ECO:0007669"/>
    <property type="project" value="TreeGrafter"/>
</dbReference>
<feature type="domain" description="HTH araC/xylS-type" evidence="5">
    <location>
        <begin position="131"/>
        <end position="228"/>
    </location>
</feature>
<keyword evidence="1" id="KW-0805">Transcription regulation</keyword>
<protein>
    <submittedName>
        <fullName evidence="6">AraC family transcriptional regulator</fullName>
    </submittedName>
</protein>
<dbReference type="PROSITE" id="PS01124">
    <property type="entry name" value="HTH_ARAC_FAMILY_2"/>
    <property type="match status" value="1"/>
</dbReference>
<dbReference type="RefSeq" id="WP_005616849.1">
    <property type="nucleotide sequence ID" value="NZ_CP015230.1"/>
</dbReference>
<dbReference type="Proteomes" id="UP000013243">
    <property type="component" value="Chromosome"/>
</dbReference>
<evidence type="ECO:0000256" key="2">
    <source>
        <dbReference type="ARBA" id="ARBA00023125"/>
    </source>
</evidence>
<dbReference type="PANTHER" id="PTHR47894:SF1">
    <property type="entry name" value="HTH-TYPE TRANSCRIPTIONAL REGULATOR VQSM"/>
    <property type="match status" value="1"/>
</dbReference>
<keyword evidence="2" id="KW-0238">DNA-binding</keyword>
<dbReference type="PRINTS" id="PR00032">
    <property type="entry name" value="HTHARAC"/>
</dbReference>
<dbReference type="InterPro" id="IPR009057">
    <property type="entry name" value="Homeodomain-like_sf"/>
</dbReference>
<organism evidence="6 7">
    <name type="scientific">Tritonibacter mobilis F1926</name>
    <dbReference type="NCBI Taxonomy" id="1265309"/>
    <lineage>
        <taxon>Bacteria</taxon>
        <taxon>Pseudomonadati</taxon>
        <taxon>Pseudomonadota</taxon>
        <taxon>Alphaproteobacteria</taxon>
        <taxon>Rhodobacterales</taxon>
        <taxon>Paracoccaceae</taxon>
        <taxon>Tritonibacter</taxon>
    </lineage>
</organism>
<sequence length="237" mass="26354">MDFRAALGLNVASDATPDDIRGALAISKTIVVRTITSIPDPSVICGKFLRLQRYCAIATRMHLEGLDDNKLHLRAEPSANRQDIEAQLIVLHALMERAGLEVRTSREGEIRWQDVPALPAIDTGESERLSDHLHLLIASDPARAWRLEDTAAALGLSTRSLQRYLLAEGGSFSATLRHMRTDLASQMLRRSTTSLAEIGFCCGYADQAHFQREFRKVTGQTPRHYRTQPKAKIKTAP</sequence>
<dbReference type="Pfam" id="PF12833">
    <property type="entry name" value="HTH_18"/>
    <property type="match status" value="1"/>
</dbReference>
<dbReference type="GeneID" id="28248252"/>
<evidence type="ECO:0000313" key="7">
    <source>
        <dbReference type="Proteomes" id="UP000013243"/>
    </source>
</evidence>
<evidence type="ECO:0000313" key="6">
    <source>
        <dbReference type="EMBL" id="ANP39223.1"/>
    </source>
</evidence>
<feature type="compositionally biased region" description="Basic residues" evidence="4">
    <location>
        <begin position="223"/>
        <end position="237"/>
    </location>
</feature>
<dbReference type="GO" id="GO:0003700">
    <property type="term" value="F:DNA-binding transcription factor activity"/>
    <property type="evidence" value="ECO:0007669"/>
    <property type="project" value="InterPro"/>
</dbReference>
<dbReference type="SMART" id="SM00342">
    <property type="entry name" value="HTH_ARAC"/>
    <property type="match status" value="1"/>
</dbReference>
<dbReference type="AlphaFoldDB" id="A0A1B0ZY17"/>
<accession>A0A1B0ZY17</accession>
<reference evidence="6 7" key="1">
    <citation type="journal article" date="2016" name="ISME J.">
        <title>Global occurrence and heterogeneity of the Roseobacter-clade species Ruegeria mobilis.</title>
        <authorList>
            <person name="Sonnenschein E."/>
            <person name="Gram L."/>
        </authorList>
    </citation>
    <scope>NUCLEOTIDE SEQUENCE [LARGE SCALE GENOMIC DNA]</scope>
    <source>
        <strain evidence="6 7">F1926</strain>
    </source>
</reference>
<keyword evidence="3" id="KW-0804">Transcription</keyword>
<gene>
    <name evidence="6" type="ORF">K529_000430</name>
</gene>
<name>A0A1B0ZY17_9RHOB</name>
<dbReference type="PANTHER" id="PTHR47894">
    <property type="entry name" value="HTH-TYPE TRANSCRIPTIONAL REGULATOR GADX"/>
    <property type="match status" value="1"/>
</dbReference>
<feature type="region of interest" description="Disordered" evidence="4">
    <location>
        <begin position="218"/>
        <end position="237"/>
    </location>
</feature>
<evidence type="ECO:0000256" key="1">
    <source>
        <dbReference type="ARBA" id="ARBA00023015"/>
    </source>
</evidence>
<dbReference type="OrthoDB" id="9805730at2"/>
<dbReference type="InterPro" id="IPR020449">
    <property type="entry name" value="Tscrpt_reg_AraC-type_HTH"/>
</dbReference>
<evidence type="ECO:0000256" key="3">
    <source>
        <dbReference type="ARBA" id="ARBA00023163"/>
    </source>
</evidence>
<dbReference type="Gene3D" id="1.10.10.60">
    <property type="entry name" value="Homeodomain-like"/>
    <property type="match status" value="1"/>
</dbReference>
<dbReference type="STRING" id="1265309.K529_000430"/>
<dbReference type="GO" id="GO:0005829">
    <property type="term" value="C:cytosol"/>
    <property type="evidence" value="ECO:0007669"/>
    <property type="project" value="TreeGrafter"/>
</dbReference>
<dbReference type="EMBL" id="CP015230">
    <property type="protein sequence ID" value="ANP39223.1"/>
    <property type="molecule type" value="Genomic_DNA"/>
</dbReference>
<evidence type="ECO:0000259" key="5">
    <source>
        <dbReference type="PROSITE" id="PS01124"/>
    </source>
</evidence>
<dbReference type="InterPro" id="IPR018060">
    <property type="entry name" value="HTH_AraC"/>
</dbReference>
<proteinExistence type="predicted"/>
<dbReference type="SUPFAM" id="SSF46689">
    <property type="entry name" value="Homeodomain-like"/>
    <property type="match status" value="1"/>
</dbReference>
<dbReference type="KEGG" id="rmb:K529_000430"/>